<keyword evidence="3" id="KW-1185">Reference proteome</keyword>
<reference evidence="2" key="1">
    <citation type="journal article" date="2014" name="Int. J. Syst. Evol. Microbiol.">
        <title>Complete genome sequence of Corynebacterium casei LMG S-19264T (=DSM 44701T), isolated from a smear-ripened cheese.</title>
        <authorList>
            <consortium name="US DOE Joint Genome Institute (JGI-PGF)"/>
            <person name="Walter F."/>
            <person name="Albersmeier A."/>
            <person name="Kalinowski J."/>
            <person name="Ruckert C."/>
        </authorList>
    </citation>
    <scope>NUCLEOTIDE SEQUENCE</scope>
    <source>
        <strain evidence="2">JCM 3172</strain>
    </source>
</reference>
<evidence type="ECO:0000313" key="2">
    <source>
        <dbReference type="EMBL" id="GGT26040.1"/>
    </source>
</evidence>
<accession>A0A918H198</accession>
<gene>
    <name evidence="2" type="ORF">GCM10014713_18870</name>
</gene>
<reference evidence="2" key="2">
    <citation type="submission" date="2020-09" db="EMBL/GenBank/DDBJ databases">
        <authorList>
            <person name="Sun Q."/>
            <person name="Ohkuma M."/>
        </authorList>
    </citation>
    <scope>NUCLEOTIDE SEQUENCE</scope>
    <source>
        <strain evidence="2">JCM 3172</strain>
    </source>
</reference>
<protein>
    <submittedName>
        <fullName evidence="2">Uncharacterized protein</fullName>
    </submittedName>
</protein>
<dbReference type="EMBL" id="BMQQ01000005">
    <property type="protein sequence ID" value="GGT26040.1"/>
    <property type="molecule type" value="Genomic_DNA"/>
</dbReference>
<dbReference type="AlphaFoldDB" id="A0A918H198"/>
<proteinExistence type="predicted"/>
<comment type="caution">
    <text evidence="2">The sequence shown here is derived from an EMBL/GenBank/DDBJ whole genome shotgun (WGS) entry which is preliminary data.</text>
</comment>
<dbReference type="RefSeq" id="WP_189200939.1">
    <property type="nucleotide sequence ID" value="NZ_BMQQ01000005.1"/>
</dbReference>
<evidence type="ECO:0000313" key="3">
    <source>
        <dbReference type="Proteomes" id="UP000619486"/>
    </source>
</evidence>
<feature type="region of interest" description="Disordered" evidence="1">
    <location>
        <begin position="37"/>
        <end position="66"/>
    </location>
</feature>
<evidence type="ECO:0000256" key="1">
    <source>
        <dbReference type="SAM" id="MobiDB-lite"/>
    </source>
</evidence>
<dbReference type="Proteomes" id="UP000619486">
    <property type="component" value="Unassembled WGS sequence"/>
</dbReference>
<organism evidence="2 3">
    <name type="scientific">Streptomyces purpureus</name>
    <dbReference type="NCBI Taxonomy" id="1951"/>
    <lineage>
        <taxon>Bacteria</taxon>
        <taxon>Bacillati</taxon>
        <taxon>Actinomycetota</taxon>
        <taxon>Actinomycetes</taxon>
        <taxon>Kitasatosporales</taxon>
        <taxon>Streptomycetaceae</taxon>
        <taxon>Streptomyces</taxon>
    </lineage>
</organism>
<feature type="compositionally biased region" description="Low complexity" evidence="1">
    <location>
        <begin position="45"/>
        <end position="59"/>
    </location>
</feature>
<sequence length="170" mass="17684">MAEQLDTRTRRTAHRGVAAVAGILLLAGVSGCGSLTDEPPADQIPKTVPVKGKTTGTAKNPETPPRMILRGKDDPTAGLQALLPGTLVVTDKNCVAVKPETDGGTVALNWGYGWTARVEDGKAVVYDARGKVFAREGDKVSLGGGTSSRFADHPCAGRSMFAVNNAPTDK</sequence>
<name>A0A918H198_9ACTN</name>